<dbReference type="AlphaFoldDB" id="A0A3N4LJQ2"/>
<organism evidence="2 3">
    <name type="scientific">Terfezia boudieri ATCC MYA-4762</name>
    <dbReference type="NCBI Taxonomy" id="1051890"/>
    <lineage>
        <taxon>Eukaryota</taxon>
        <taxon>Fungi</taxon>
        <taxon>Dikarya</taxon>
        <taxon>Ascomycota</taxon>
        <taxon>Pezizomycotina</taxon>
        <taxon>Pezizomycetes</taxon>
        <taxon>Pezizales</taxon>
        <taxon>Pezizaceae</taxon>
        <taxon>Terfezia</taxon>
    </lineage>
</organism>
<evidence type="ECO:0000313" key="3">
    <source>
        <dbReference type="Proteomes" id="UP000267821"/>
    </source>
</evidence>
<dbReference type="InParanoid" id="A0A3N4LJQ2"/>
<feature type="region of interest" description="Disordered" evidence="1">
    <location>
        <begin position="22"/>
        <end position="58"/>
    </location>
</feature>
<feature type="compositionally biased region" description="Low complexity" evidence="1">
    <location>
        <begin position="31"/>
        <end position="44"/>
    </location>
</feature>
<proteinExistence type="predicted"/>
<protein>
    <recommendedName>
        <fullName evidence="4">SWIM-type domain-containing protein</fullName>
    </recommendedName>
</protein>
<dbReference type="STRING" id="1051890.A0A3N4LJQ2"/>
<reference evidence="2 3" key="1">
    <citation type="journal article" date="2018" name="Nat. Ecol. Evol.">
        <title>Pezizomycetes genomes reveal the molecular basis of ectomycorrhizal truffle lifestyle.</title>
        <authorList>
            <person name="Murat C."/>
            <person name="Payen T."/>
            <person name="Noel B."/>
            <person name="Kuo A."/>
            <person name="Morin E."/>
            <person name="Chen J."/>
            <person name="Kohler A."/>
            <person name="Krizsan K."/>
            <person name="Balestrini R."/>
            <person name="Da Silva C."/>
            <person name="Montanini B."/>
            <person name="Hainaut M."/>
            <person name="Levati E."/>
            <person name="Barry K.W."/>
            <person name="Belfiori B."/>
            <person name="Cichocki N."/>
            <person name="Clum A."/>
            <person name="Dockter R.B."/>
            <person name="Fauchery L."/>
            <person name="Guy J."/>
            <person name="Iotti M."/>
            <person name="Le Tacon F."/>
            <person name="Lindquist E.A."/>
            <person name="Lipzen A."/>
            <person name="Malagnac F."/>
            <person name="Mello A."/>
            <person name="Molinier V."/>
            <person name="Miyauchi S."/>
            <person name="Poulain J."/>
            <person name="Riccioni C."/>
            <person name="Rubini A."/>
            <person name="Sitrit Y."/>
            <person name="Splivallo R."/>
            <person name="Traeger S."/>
            <person name="Wang M."/>
            <person name="Zifcakova L."/>
            <person name="Wipf D."/>
            <person name="Zambonelli A."/>
            <person name="Paolocci F."/>
            <person name="Nowrousian M."/>
            <person name="Ottonello S."/>
            <person name="Baldrian P."/>
            <person name="Spatafora J.W."/>
            <person name="Henrissat B."/>
            <person name="Nagy L.G."/>
            <person name="Aury J.M."/>
            <person name="Wincker P."/>
            <person name="Grigoriev I.V."/>
            <person name="Bonfante P."/>
            <person name="Martin F.M."/>
        </authorList>
    </citation>
    <scope>NUCLEOTIDE SEQUENCE [LARGE SCALE GENOMIC DNA]</scope>
    <source>
        <strain evidence="2 3">ATCC MYA-4762</strain>
    </source>
</reference>
<evidence type="ECO:0000313" key="2">
    <source>
        <dbReference type="EMBL" id="RPB23137.1"/>
    </source>
</evidence>
<keyword evidence="3" id="KW-1185">Reference proteome</keyword>
<gene>
    <name evidence="2" type="ORF">L211DRAFT_299242</name>
</gene>
<evidence type="ECO:0008006" key="4">
    <source>
        <dbReference type="Google" id="ProtNLM"/>
    </source>
</evidence>
<sequence>MSNESLPSTRVLLTRIFNNLSTFPPSPPNPTTSTATAIPPATSPESYNNNHDHVADRPLLPPAAKPLLLTLHSLLPHCLLPALDLFDCGLIERWIPKGLDPTSPTTKNPLTWVYYITSKPASPISSESTNPFRSNTSSPSPNTYTYEVRPSIWHCTCANFTLYAFASAAEPATIHDSVEEQVDDKTTWIWGSQYLSPSHPSAIPVCKHLLAAVLAEQCPALFGAFVKEKRDVLKEEMAEKACWWD</sequence>
<name>A0A3N4LJQ2_9PEZI</name>
<dbReference type="OrthoDB" id="5413281at2759"/>
<evidence type="ECO:0000256" key="1">
    <source>
        <dbReference type="SAM" id="MobiDB-lite"/>
    </source>
</evidence>
<accession>A0A3N4LJQ2</accession>
<dbReference type="EMBL" id="ML121548">
    <property type="protein sequence ID" value="RPB23137.1"/>
    <property type="molecule type" value="Genomic_DNA"/>
</dbReference>
<dbReference type="Proteomes" id="UP000267821">
    <property type="component" value="Unassembled WGS sequence"/>
</dbReference>